<protein>
    <submittedName>
        <fullName evidence="1">Uncharacterized protein</fullName>
    </submittedName>
</protein>
<dbReference type="PATRIC" id="fig|1503.3.peg.2632"/>
<proteinExistence type="predicted"/>
<dbReference type="OrthoDB" id="2941530at2"/>
<evidence type="ECO:0000313" key="2">
    <source>
        <dbReference type="Proteomes" id="UP000037267"/>
    </source>
</evidence>
<dbReference type="AlphaFoldDB" id="A0A0L0WBE1"/>
<evidence type="ECO:0000313" key="1">
    <source>
        <dbReference type="EMBL" id="KNF08801.1"/>
    </source>
</evidence>
<accession>A0A0L0WBE1</accession>
<comment type="caution">
    <text evidence="1">The sequence shown here is derived from an EMBL/GenBank/DDBJ whole genome shotgun (WGS) entry which is preliminary data.</text>
</comment>
<reference evidence="2" key="1">
    <citation type="submission" date="2015-07" db="EMBL/GenBank/DDBJ databases">
        <title>Draft genome sequence of the purine-degrading Gottschalkia purinilyticum DSM 1384 (formerly Clostridium purinilyticum).</title>
        <authorList>
            <person name="Poehlein A."/>
            <person name="Schiel-Bengelsdorf B."/>
            <person name="Bengelsdorf F.R."/>
            <person name="Daniel R."/>
            <person name="Duerre P."/>
        </authorList>
    </citation>
    <scope>NUCLEOTIDE SEQUENCE [LARGE SCALE GENOMIC DNA]</scope>
    <source>
        <strain evidence="2">DSM 1384</strain>
    </source>
</reference>
<keyword evidence="2" id="KW-1185">Reference proteome</keyword>
<sequence>MACDEKKLAQPEPECPEGCCTGDEILCISIPCPVTIVLLGLELTLELPCIRLTSGTPLSASQTDAILQQLTKVIGSLAVNLTQ</sequence>
<dbReference type="Proteomes" id="UP000037267">
    <property type="component" value="Unassembled WGS sequence"/>
</dbReference>
<dbReference type="EMBL" id="LGSS01000005">
    <property type="protein sequence ID" value="KNF08801.1"/>
    <property type="molecule type" value="Genomic_DNA"/>
</dbReference>
<gene>
    <name evidence="1" type="ORF">CLPU_5c01080</name>
</gene>
<dbReference type="RefSeq" id="WP_050354899.1">
    <property type="nucleotide sequence ID" value="NZ_LGSS01000005.1"/>
</dbReference>
<name>A0A0L0WBE1_GOTPU</name>
<organism evidence="1 2">
    <name type="scientific">Gottschalkia purinilytica</name>
    <name type="common">Clostridium purinilyticum</name>
    <dbReference type="NCBI Taxonomy" id="1503"/>
    <lineage>
        <taxon>Bacteria</taxon>
        <taxon>Bacillati</taxon>
        <taxon>Bacillota</taxon>
        <taxon>Tissierellia</taxon>
        <taxon>Tissierellales</taxon>
        <taxon>Gottschalkiaceae</taxon>
        <taxon>Gottschalkia</taxon>
    </lineage>
</organism>